<evidence type="ECO:0000313" key="3">
    <source>
        <dbReference type="Proteomes" id="UP001196413"/>
    </source>
</evidence>
<evidence type="ECO:0000256" key="1">
    <source>
        <dbReference type="SAM" id="MobiDB-lite"/>
    </source>
</evidence>
<proteinExistence type="predicted"/>
<dbReference type="Proteomes" id="UP001196413">
    <property type="component" value="Unassembled WGS sequence"/>
</dbReference>
<gene>
    <name evidence="2" type="ORF">KIN20_030550</name>
</gene>
<accession>A0AAD5R3X0</accession>
<keyword evidence="3" id="KW-1185">Reference proteome</keyword>
<sequence length="112" mass="11851">MKDKESLAGMQSRGLTKSQTQREELHNNKTGPALAEEAVKPQVPPGTLGQPSPQPAWQWLQAVPLSTGGDRDTGLSPLCPIHSVGCGGLGEQPLVDMDSWATTILFPDPGLP</sequence>
<reference evidence="2" key="1">
    <citation type="submission" date="2021-06" db="EMBL/GenBank/DDBJ databases">
        <title>Parelaphostrongylus tenuis whole genome reference sequence.</title>
        <authorList>
            <person name="Garwood T.J."/>
            <person name="Larsen P.A."/>
            <person name="Fountain-Jones N.M."/>
            <person name="Garbe J.R."/>
            <person name="Macchietto M.G."/>
            <person name="Kania S.A."/>
            <person name="Gerhold R.W."/>
            <person name="Richards J.E."/>
            <person name="Wolf T.M."/>
        </authorList>
    </citation>
    <scope>NUCLEOTIDE SEQUENCE</scope>
    <source>
        <strain evidence="2">MNPRO001-30</strain>
        <tissue evidence="2">Meninges</tissue>
    </source>
</reference>
<dbReference type="EMBL" id="JAHQIW010006423">
    <property type="protein sequence ID" value="KAJ1369148.1"/>
    <property type="molecule type" value="Genomic_DNA"/>
</dbReference>
<protein>
    <submittedName>
        <fullName evidence="2">Uncharacterized protein</fullName>
    </submittedName>
</protein>
<name>A0AAD5R3X0_PARTN</name>
<evidence type="ECO:0000313" key="2">
    <source>
        <dbReference type="EMBL" id="KAJ1369148.1"/>
    </source>
</evidence>
<comment type="caution">
    <text evidence="2">The sequence shown here is derived from an EMBL/GenBank/DDBJ whole genome shotgun (WGS) entry which is preliminary data.</text>
</comment>
<organism evidence="2 3">
    <name type="scientific">Parelaphostrongylus tenuis</name>
    <name type="common">Meningeal worm</name>
    <dbReference type="NCBI Taxonomy" id="148309"/>
    <lineage>
        <taxon>Eukaryota</taxon>
        <taxon>Metazoa</taxon>
        <taxon>Ecdysozoa</taxon>
        <taxon>Nematoda</taxon>
        <taxon>Chromadorea</taxon>
        <taxon>Rhabditida</taxon>
        <taxon>Rhabditina</taxon>
        <taxon>Rhabditomorpha</taxon>
        <taxon>Strongyloidea</taxon>
        <taxon>Metastrongylidae</taxon>
        <taxon>Parelaphostrongylus</taxon>
    </lineage>
</organism>
<feature type="region of interest" description="Disordered" evidence="1">
    <location>
        <begin position="1"/>
        <end position="54"/>
    </location>
</feature>
<dbReference type="AlphaFoldDB" id="A0AAD5R3X0"/>